<evidence type="ECO:0000256" key="1">
    <source>
        <dbReference type="SAM" id="MobiDB-lite"/>
    </source>
</evidence>
<dbReference type="AlphaFoldDB" id="A0A9P8G571"/>
<keyword evidence="2" id="KW-0472">Membrane</keyword>
<feature type="region of interest" description="Disordered" evidence="1">
    <location>
        <begin position="25"/>
        <end position="57"/>
    </location>
</feature>
<dbReference type="EMBL" id="JAHFXS010000004">
    <property type="protein sequence ID" value="KAG9991241.1"/>
    <property type="molecule type" value="Genomic_DNA"/>
</dbReference>
<dbReference type="InterPro" id="IPR032675">
    <property type="entry name" value="LRR_dom_sf"/>
</dbReference>
<keyword evidence="4" id="KW-1185">Reference proteome</keyword>
<keyword evidence="2" id="KW-1133">Transmembrane helix</keyword>
<evidence type="ECO:0000313" key="3">
    <source>
        <dbReference type="EMBL" id="KAG9991241.1"/>
    </source>
</evidence>
<evidence type="ECO:0000256" key="2">
    <source>
        <dbReference type="SAM" id="Phobius"/>
    </source>
</evidence>
<dbReference type="SUPFAM" id="SSF52047">
    <property type="entry name" value="RNI-like"/>
    <property type="match status" value="1"/>
</dbReference>
<evidence type="ECO:0000313" key="4">
    <source>
        <dbReference type="Proteomes" id="UP000729357"/>
    </source>
</evidence>
<proteinExistence type="predicted"/>
<feature type="non-terminal residue" evidence="3">
    <location>
        <position position="1"/>
    </location>
</feature>
<name>A0A9P8G571_AURME</name>
<reference evidence="3" key="2">
    <citation type="submission" date="2021-08" db="EMBL/GenBank/DDBJ databases">
        <authorList>
            <person name="Gostincar C."/>
            <person name="Sun X."/>
            <person name="Song Z."/>
            <person name="Gunde-Cimerman N."/>
        </authorList>
    </citation>
    <scope>NUCLEOTIDE SEQUENCE</scope>
    <source>
        <strain evidence="3">EXF-9298</strain>
    </source>
</reference>
<dbReference type="Gene3D" id="3.80.10.10">
    <property type="entry name" value="Ribonuclease Inhibitor"/>
    <property type="match status" value="1"/>
</dbReference>
<gene>
    <name evidence="3" type="ORF">KCU98_g494</name>
</gene>
<reference evidence="3" key="1">
    <citation type="journal article" date="2021" name="J Fungi (Basel)">
        <title>Virulence traits and population genomics of the black yeast Aureobasidium melanogenum.</title>
        <authorList>
            <person name="Cernosa A."/>
            <person name="Sun X."/>
            <person name="Gostincar C."/>
            <person name="Fang C."/>
            <person name="Gunde-Cimerman N."/>
            <person name="Song Z."/>
        </authorList>
    </citation>
    <scope>NUCLEOTIDE SEQUENCE</scope>
    <source>
        <strain evidence="3">EXF-9298</strain>
    </source>
</reference>
<accession>A0A9P8G571</accession>
<evidence type="ECO:0008006" key="5">
    <source>
        <dbReference type="Google" id="ProtNLM"/>
    </source>
</evidence>
<dbReference type="Proteomes" id="UP000729357">
    <property type="component" value="Unassembled WGS sequence"/>
</dbReference>
<sequence>MIKSIIITATMSTYLEPGTFNFTTPAQHEPITTHHKKKSQPRRGDGPPVKIVSPADPPCGASRPILNVPAELLVEIIGYGSQSDKLSWMLACQKFVDPAERALWPVCGRKGFFKLMRMDEEKRERFVKMISHLHVGDDLSSLSSDFARPRSRNVQHGIYPDHIPMLPASWFIHSRLRSFTALSGGWGNNAIDDVFAALRQASTLEVLQINYHIERCTPTAFPWLLLCLPRLRVFEARHGSSDAYLPFLAEMPTIKDIALGGTLEPSIVRHALDIPGAFINLEALDIAVSLGAATNLLQHLSRLNLKRLWVILERNYNLSDEERADASISSLQAIGAISSLTLLHLKFEYLDLPNELEPLKQLLSLRTFRLMLEPYNMNGPRPEDYSTEIVELLRHLPLEEFSCYLNFDTAALESLGKACPRLRTLRFSRWLDLDALDTSSPPMFPALEYIGISNFRLDEHPMYSKKCIKTWAMKLAVAGPVLTNFSMFPVFIGFKKQGGVRRWFASHYDWEEDTSTFMQDFDSHKGVTRKNRKRG</sequence>
<comment type="caution">
    <text evidence="3">The sequence shown here is derived from an EMBL/GenBank/DDBJ whole genome shotgun (WGS) entry which is preliminary data.</text>
</comment>
<organism evidence="3 4">
    <name type="scientific">Aureobasidium melanogenum</name>
    <name type="common">Aureobasidium pullulans var. melanogenum</name>
    <dbReference type="NCBI Taxonomy" id="46634"/>
    <lineage>
        <taxon>Eukaryota</taxon>
        <taxon>Fungi</taxon>
        <taxon>Dikarya</taxon>
        <taxon>Ascomycota</taxon>
        <taxon>Pezizomycotina</taxon>
        <taxon>Dothideomycetes</taxon>
        <taxon>Dothideomycetidae</taxon>
        <taxon>Dothideales</taxon>
        <taxon>Saccotheciaceae</taxon>
        <taxon>Aureobasidium</taxon>
    </lineage>
</organism>
<feature type="transmembrane region" description="Helical" evidence="2">
    <location>
        <begin position="471"/>
        <end position="494"/>
    </location>
</feature>
<protein>
    <recommendedName>
        <fullName evidence="5">F-box domain-containing protein</fullName>
    </recommendedName>
</protein>
<keyword evidence="2" id="KW-0812">Transmembrane</keyword>